<dbReference type="Proteomes" id="UP000295706">
    <property type="component" value="Unassembled WGS sequence"/>
</dbReference>
<feature type="signal peptide" evidence="1">
    <location>
        <begin position="1"/>
        <end position="24"/>
    </location>
</feature>
<comment type="caution">
    <text evidence="2">The sequence shown here is derived from an EMBL/GenBank/DDBJ whole genome shotgun (WGS) entry which is preliminary data.</text>
</comment>
<evidence type="ECO:0000313" key="3">
    <source>
        <dbReference type="Proteomes" id="UP000295706"/>
    </source>
</evidence>
<name>A0A4V2XAW0_9BACT</name>
<gene>
    <name evidence="2" type="ORF">EZE20_02300</name>
</gene>
<dbReference type="RefSeq" id="WP_132114030.1">
    <property type="nucleotide sequence ID" value="NZ_SMJU01000001.1"/>
</dbReference>
<proteinExistence type="predicted"/>
<dbReference type="EMBL" id="SMJU01000001">
    <property type="protein sequence ID" value="TDB69185.1"/>
    <property type="molecule type" value="Genomic_DNA"/>
</dbReference>
<feature type="chain" id="PRO_5020653511" description="Periplasmic heavy metal sensor" evidence="1">
    <location>
        <begin position="25"/>
        <end position="129"/>
    </location>
</feature>
<keyword evidence="1" id="KW-0732">Signal</keyword>
<evidence type="ECO:0000313" key="2">
    <source>
        <dbReference type="EMBL" id="TDB69185.1"/>
    </source>
</evidence>
<evidence type="ECO:0000256" key="1">
    <source>
        <dbReference type="SAM" id="SignalP"/>
    </source>
</evidence>
<dbReference type="AlphaFoldDB" id="A0A4V2XAW0"/>
<reference evidence="2 3" key="1">
    <citation type="submission" date="2019-02" db="EMBL/GenBank/DDBJ databases">
        <title>Arundinibacter roseus gen. nov., sp. nov., a new member of the family Cytophagaceae.</title>
        <authorList>
            <person name="Szuroczki S."/>
            <person name="Khayer B."/>
            <person name="Sproer C."/>
            <person name="Toumi M."/>
            <person name="Szabo A."/>
            <person name="Felfoldi T."/>
            <person name="Schumann P."/>
            <person name="Toth E."/>
        </authorList>
    </citation>
    <scope>NUCLEOTIDE SEQUENCE [LARGE SCALE GENOMIC DNA]</scope>
    <source>
        <strain evidence="2 3">DMA-k-7a</strain>
    </source>
</reference>
<dbReference type="OrthoDB" id="961246at2"/>
<accession>A0A4V2XAW0</accession>
<sequence length="129" mass="14771">MTSYKIIGSLLLSSLWLWNCTANQAPETEDVNLMAELQCEARKLKDERFRIANEMQLMEDSLIKSNSPLTAAQRQTNDSIRQVLTEQTGALATRITMAMDSLFEARYQAPEQRDKLDEAVENRLKEICE</sequence>
<organism evidence="2 3">
    <name type="scientific">Arundinibacter roseus</name>
    <dbReference type="NCBI Taxonomy" id="2070510"/>
    <lineage>
        <taxon>Bacteria</taxon>
        <taxon>Pseudomonadati</taxon>
        <taxon>Bacteroidota</taxon>
        <taxon>Cytophagia</taxon>
        <taxon>Cytophagales</taxon>
        <taxon>Spirosomataceae</taxon>
        <taxon>Arundinibacter</taxon>
    </lineage>
</organism>
<keyword evidence="3" id="KW-1185">Reference proteome</keyword>
<protein>
    <recommendedName>
        <fullName evidence="4">Periplasmic heavy metal sensor</fullName>
    </recommendedName>
</protein>
<evidence type="ECO:0008006" key="4">
    <source>
        <dbReference type="Google" id="ProtNLM"/>
    </source>
</evidence>